<dbReference type="Gene3D" id="1.20.1070.10">
    <property type="entry name" value="Rhodopsin 7-helix transmembrane proteins"/>
    <property type="match status" value="1"/>
</dbReference>
<evidence type="ECO:0000256" key="7">
    <source>
        <dbReference type="ARBA" id="ARBA00023224"/>
    </source>
</evidence>
<protein>
    <submittedName>
        <fullName evidence="10">O1440 protein</fullName>
    </submittedName>
</protein>
<reference evidence="10 11" key="1">
    <citation type="submission" date="2019-09" db="EMBL/GenBank/DDBJ databases">
        <title>Bird 10,000 Genomes (B10K) Project - Family phase.</title>
        <authorList>
            <person name="Zhang G."/>
        </authorList>
    </citation>
    <scope>NUCLEOTIDE SEQUENCE [LARGE SCALE GENOMIC DNA]</scope>
    <source>
        <strain evidence="10">B10K-DU-012-37</strain>
    </source>
</reference>
<evidence type="ECO:0000259" key="9">
    <source>
        <dbReference type="PROSITE" id="PS50262"/>
    </source>
</evidence>
<evidence type="ECO:0000256" key="4">
    <source>
        <dbReference type="ARBA" id="ARBA00022692"/>
    </source>
</evidence>
<feature type="transmembrane region" description="Helical" evidence="8">
    <location>
        <begin position="59"/>
        <end position="80"/>
    </location>
</feature>
<accession>A0A7K6AXZ3</accession>
<dbReference type="SUPFAM" id="SSF81321">
    <property type="entry name" value="Family A G protein-coupled receptor-like"/>
    <property type="match status" value="1"/>
</dbReference>
<evidence type="ECO:0000313" key="11">
    <source>
        <dbReference type="Proteomes" id="UP000544127"/>
    </source>
</evidence>
<dbReference type="PRINTS" id="PR00245">
    <property type="entry name" value="OLFACTORYR"/>
</dbReference>
<comment type="subcellular location">
    <subcellularLocation>
        <location evidence="1">Cell membrane</location>
        <topology evidence="1">Multi-pass membrane protein</topology>
    </subcellularLocation>
</comment>
<dbReference type="PROSITE" id="PS50262">
    <property type="entry name" value="G_PROTEIN_RECEP_F1_2"/>
    <property type="match status" value="1"/>
</dbReference>
<feature type="transmembrane region" description="Helical" evidence="8">
    <location>
        <begin position="27"/>
        <end position="47"/>
    </location>
</feature>
<dbReference type="GO" id="GO:0005886">
    <property type="term" value="C:plasma membrane"/>
    <property type="evidence" value="ECO:0007669"/>
    <property type="project" value="UniProtKB-SubCell"/>
</dbReference>
<feature type="non-terminal residue" evidence="10">
    <location>
        <position position="88"/>
    </location>
</feature>
<dbReference type="GO" id="GO:0004984">
    <property type="term" value="F:olfactory receptor activity"/>
    <property type="evidence" value="ECO:0007669"/>
    <property type="project" value="InterPro"/>
</dbReference>
<evidence type="ECO:0000256" key="3">
    <source>
        <dbReference type="ARBA" id="ARBA00022606"/>
    </source>
</evidence>
<name>A0A7K6AXZ3_UPUEP</name>
<dbReference type="EMBL" id="VZRI01006901">
    <property type="protein sequence ID" value="NWU94915.1"/>
    <property type="molecule type" value="Genomic_DNA"/>
</dbReference>
<dbReference type="Proteomes" id="UP000544127">
    <property type="component" value="Unassembled WGS sequence"/>
</dbReference>
<evidence type="ECO:0000256" key="8">
    <source>
        <dbReference type="SAM" id="Phobius"/>
    </source>
</evidence>
<keyword evidence="4 8" id="KW-0812">Transmembrane</keyword>
<keyword evidence="11" id="KW-1185">Reference proteome</keyword>
<dbReference type="AlphaFoldDB" id="A0A7K6AXZ3"/>
<keyword evidence="6 8" id="KW-0472">Membrane</keyword>
<evidence type="ECO:0000313" key="10">
    <source>
        <dbReference type="EMBL" id="NWU94915.1"/>
    </source>
</evidence>
<dbReference type="GO" id="GO:0007186">
    <property type="term" value="P:G protein-coupled receptor signaling pathway"/>
    <property type="evidence" value="ECO:0007669"/>
    <property type="project" value="InterPro"/>
</dbReference>
<comment type="caution">
    <text evidence="10">The sequence shown here is derived from an EMBL/GenBank/DDBJ whole genome shotgun (WGS) entry which is preliminary data.</text>
</comment>
<sequence>FLLILGSYVAIVRTVLRVPTARGRLKALSTCSSHLAAIIIFYIPGFFTYLQPPGGGSQGWVKGVAVCYSVLIPALNPLVYSLRNQEVK</sequence>
<feature type="non-terminal residue" evidence="10">
    <location>
        <position position="1"/>
    </location>
</feature>
<dbReference type="Pfam" id="PF13853">
    <property type="entry name" value="7tm_4"/>
    <property type="match status" value="1"/>
</dbReference>
<evidence type="ECO:0000256" key="6">
    <source>
        <dbReference type="ARBA" id="ARBA00023136"/>
    </source>
</evidence>
<feature type="domain" description="G-protein coupled receptors family 1 profile" evidence="9">
    <location>
        <begin position="1"/>
        <end position="80"/>
    </location>
</feature>
<keyword evidence="5 8" id="KW-1133">Transmembrane helix</keyword>
<gene>
    <name evidence="10" type="ORF">UPUEPO_R04345</name>
</gene>
<evidence type="ECO:0000256" key="2">
    <source>
        <dbReference type="ARBA" id="ARBA00022475"/>
    </source>
</evidence>
<dbReference type="InterPro" id="IPR000725">
    <property type="entry name" value="Olfact_rcpt"/>
</dbReference>
<evidence type="ECO:0000256" key="5">
    <source>
        <dbReference type="ARBA" id="ARBA00022989"/>
    </source>
</evidence>
<keyword evidence="7" id="KW-0807">Transducer</keyword>
<organism evidence="10 11">
    <name type="scientific">Upupa epops</name>
    <name type="common">Eurasian hoopoe</name>
    <dbReference type="NCBI Taxonomy" id="57439"/>
    <lineage>
        <taxon>Eukaryota</taxon>
        <taxon>Metazoa</taxon>
        <taxon>Chordata</taxon>
        <taxon>Craniata</taxon>
        <taxon>Vertebrata</taxon>
        <taxon>Euteleostomi</taxon>
        <taxon>Archelosauria</taxon>
        <taxon>Archosauria</taxon>
        <taxon>Dinosauria</taxon>
        <taxon>Saurischia</taxon>
        <taxon>Theropoda</taxon>
        <taxon>Coelurosauria</taxon>
        <taxon>Aves</taxon>
        <taxon>Neognathae</taxon>
        <taxon>Neoaves</taxon>
        <taxon>Telluraves</taxon>
        <taxon>Coraciimorphae</taxon>
        <taxon>Bucerotiformes</taxon>
        <taxon>Upupidae</taxon>
        <taxon>Upupa</taxon>
    </lineage>
</organism>
<dbReference type="OrthoDB" id="9975554at2759"/>
<evidence type="ECO:0000256" key="1">
    <source>
        <dbReference type="ARBA" id="ARBA00004651"/>
    </source>
</evidence>
<keyword evidence="3" id="KW-0716">Sensory transduction</keyword>
<dbReference type="InterPro" id="IPR017452">
    <property type="entry name" value="GPCR_Rhodpsn_7TM"/>
</dbReference>
<proteinExistence type="predicted"/>
<keyword evidence="2" id="KW-1003">Cell membrane</keyword>
<dbReference type="PANTHER" id="PTHR26453">
    <property type="entry name" value="OLFACTORY RECEPTOR"/>
    <property type="match status" value="1"/>
</dbReference>